<protein>
    <recommendedName>
        <fullName evidence="2">Zinc-ribbon domain-containing protein</fullName>
    </recommendedName>
</protein>
<keyword evidence="1" id="KW-0472">Membrane</keyword>
<name>A0A4Q7ITM8_9GAMM</name>
<dbReference type="Pfam" id="PF12412">
    <property type="entry name" value="DUF3667"/>
    <property type="match status" value="1"/>
</dbReference>
<organism evidence="3 4">
    <name type="scientific">Pseudoalteromonas phenolica</name>
    <dbReference type="NCBI Taxonomy" id="161398"/>
    <lineage>
        <taxon>Bacteria</taxon>
        <taxon>Pseudomonadati</taxon>
        <taxon>Pseudomonadota</taxon>
        <taxon>Gammaproteobacteria</taxon>
        <taxon>Alteromonadales</taxon>
        <taxon>Pseudoalteromonadaceae</taxon>
        <taxon>Pseudoalteromonas</taxon>
    </lineage>
</organism>
<feature type="domain" description="Zinc-ribbon" evidence="2">
    <location>
        <begin position="5"/>
        <end position="25"/>
    </location>
</feature>
<dbReference type="EMBL" id="PPSX01000003">
    <property type="protein sequence ID" value="RZQ55039.1"/>
    <property type="molecule type" value="Genomic_DNA"/>
</dbReference>
<feature type="transmembrane region" description="Helical" evidence="1">
    <location>
        <begin position="140"/>
        <end position="161"/>
    </location>
</feature>
<gene>
    <name evidence="3" type="ORF">C1E23_00435</name>
</gene>
<reference evidence="3 4" key="1">
    <citation type="submission" date="2018-01" db="EMBL/GenBank/DDBJ databases">
        <title>Co-occurrence of chitin degradation, pigmentation and bioactivity in marine Pseudoalteromonas.</title>
        <authorList>
            <person name="Paulsen S."/>
            <person name="Gram L."/>
            <person name="Machado H."/>
        </authorList>
    </citation>
    <scope>NUCLEOTIDE SEQUENCE [LARGE SCALE GENOMIC DNA]</scope>
    <source>
        <strain evidence="3 4">S3898</strain>
    </source>
</reference>
<dbReference type="RefSeq" id="WP_130253679.1">
    <property type="nucleotide sequence ID" value="NZ_PPSX01000003.1"/>
</dbReference>
<dbReference type="Pfam" id="PF13240">
    <property type="entry name" value="Zn_Ribbon_1"/>
    <property type="match status" value="1"/>
</dbReference>
<feature type="transmembrane region" description="Helical" evidence="1">
    <location>
        <begin position="83"/>
        <end position="103"/>
    </location>
</feature>
<feature type="transmembrane region" description="Helical" evidence="1">
    <location>
        <begin position="210"/>
        <end position="228"/>
    </location>
</feature>
<proteinExistence type="predicted"/>
<keyword evidence="1" id="KW-1133">Transmembrane helix</keyword>
<comment type="caution">
    <text evidence="3">The sequence shown here is derived from an EMBL/GenBank/DDBJ whole genome shotgun (WGS) entry which is preliminary data.</text>
</comment>
<dbReference type="InterPro" id="IPR022134">
    <property type="entry name" value="DUF3667"/>
</dbReference>
<feature type="transmembrane region" description="Helical" evidence="1">
    <location>
        <begin position="115"/>
        <end position="133"/>
    </location>
</feature>
<evidence type="ECO:0000259" key="2">
    <source>
        <dbReference type="Pfam" id="PF13240"/>
    </source>
</evidence>
<evidence type="ECO:0000256" key="1">
    <source>
        <dbReference type="SAM" id="Phobius"/>
    </source>
</evidence>
<dbReference type="InterPro" id="IPR026870">
    <property type="entry name" value="Zinc_ribbon_dom"/>
</dbReference>
<sequence>MELNCKNCQAMLSEDSKFCSQCGQSIKSTRQPLIPFIKESVHELLDIDGRLSRTLKTLFTKPGLASYEYDQGMRAKYTPPLRLYLVVSVIFFLLFSTFQHFFIVAEDYSATSLDLYSKAMFILFPLFAFYVKALYPSSYMVGNIVFSLHVHTMSYLVLILMGPLEVLGQKHTLFLILQAPILVYALWYFIKAFKTMYQASWRVTILKSGIIYLVYMASMGVMFDVVLGK</sequence>
<keyword evidence="1" id="KW-0812">Transmembrane</keyword>
<evidence type="ECO:0000313" key="3">
    <source>
        <dbReference type="EMBL" id="RZQ55039.1"/>
    </source>
</evidence>
<evidence type="ECO:0000313" key="4">
    <source>
        <dbReference type="Proteomes" id="UP000291338"/>
    </source>
</evidence>
<feature type="transmembrane region" description="Helical" evidence="1">
    <location>
        <begin position="173"/>
        <end position="190"/>
    </location>
</feature>
<dbReference type="AlphaFoldDB" id="A0A4Q7ITM8"/>
<accession>A0A4Q7ITM8</accession>
<dbReference type="Proteomes" id="UP000291338">
    <property type="component" value="Unassembled WGS sequence"/>
</dbReference>